<dbReference type="OrthoDB" id="335726at2"/>
<dbReference type="Proteomes" id="UP000245728">
    <property type="component" value="Chromosome"/>
</dbReference>
<dbReference type="PROSITE" id="PS00061">
    <property type="entry name" value="ADH_SHORT"/>
    <property type="match status" value="1"/>
</dbReference>
<evidence type="ECO:0000256" key="2">
    <source>
        <dbReference type="ARBA" id="ARBA00023002"/>
    </source>
</evidence>
<dbReference type="InterPro" id="IPR002347">
    <property type="entry name" value="SDR_fam"/>
</dbReference>
<dbReference type="PRINTS" id="PR00081">
    <property type="entry name" value="GDHRDH"/>
</dbReference>
<dbReference type="Gene3D" id="3.40.50.720">
    <property type="entry name" value="NAD(P)-binding Rossmann-like Domain"/>
    <property type="match status" value="1"/>
</dbReference>
<dbReference type="Pfam" id="PF00106">
    <property type="entry name" value="adh_short"/>
    <property type="match status" value="1"/>
</dbReference>
<dbReference type="PANTHER" id="PTHR44196">
    <property type="entry name" value="DEHYDROGENASE/REDUCTASE SDR FAMILY MEMBER 7B"/>
    <property type="match status" value="1"/>
</dbReference>
<dbReference type="InterPro" id="IPR036291">
    <property type="entry name" value="NAD(P)-bd_dom_sf"/>
</dbReference>
<keyword evidence="2" id="KW-0560">Oxidoreductase</keyword>
<evidence type="ECO:0000313" key="3">
    <source>
        <dbReference type="EMBL" id="AWL12656.1"/>
    </source>
</evidence>
<protein>
    <submittedName>
        <fullName evidence="3">Serine 3-dehydrogenase</fullName>
    </submittedName>
</protein>
<dbReference type="SUPFAM" id="SSF51735">
    <property type="entry name" value="NAD(P)-binding Rossmann-fold domains"/>
    <property type="match status" value="1"/>
</dbReference>
<dbReference type="PANTHER" id="PTHR44196:SF1">
    <property type="entry name" value="DEHYDROGENASE_REDUCTASE SDR FAMILY MEMBER 7B"/>
    <property type="match status" value="1"/>
</dbReference>
<name>A0A2S2E4S0_9ALTE</name>
<evidence type="ECO:0000256" key="1">
    <source>
        <dbReference type="ARBA" id="ARBA00006484"/>
    </source>
</evidence>
<reference evidence="3 4" key="1">
    <citation type="submission" date="2018-05" db="EMBL/GenBank/DDBJ databases">
        <title>Salinimonas sp. HMF8227 Genome sequencing and assembly.</title>
        <authorList>
            <person name="Kang H."/>
            <person name="Kang J."/>
            <person name="Cha I."/>
            <person name="Kim H."/>
            <person name="Joh K."/>
        </authorList>
    </citation>
    <scope>NUCLEOTIDE SEQUENCE [LARGE SCALE GENOMIC DNA]</scope>
    <source>
        <strain evidence="3 4">HMF8227</strain>
    </source>
</reference>
<dbReference type="GO" id="GO:0016020">
    <property type="term" value="C:membrane"/>
    <property type="evidence" value="ECO:0007669"/>
    <property type="project" value="TreeGrafter"/>
</dbReference>
<dbReference type="GO" id="GO:0016491">
    <property type="term" value="F:oxidoreductase activity"/>
    <property type="evidence" value="ECO:0007669"/>
    <property type="project" value="UniProtKB-KW"/>
</dbReference>
<dbReference type="KEGG" id="salh:HMF8227_02203"/>
<comment type="similarity">
    <text evidence="1">Belongs to the short-chain dehydrogenases/reductases (SDR) family.</text>
</comment>
<gene>
    <name evidence="3" type="ORF">HMF8227_02203</name>
</gene>
<accession>A0A2S2E4S0</accession>
<sequence>MKTILITGASSGIGKALAVRAASQGWQVIACGRNEERLEALTGQEPNITPLSFDVSDNQQCKQALENVNADVYVLNAGTCEYVDVDNWDTDLFRRVFEPNFFGLVNTLDPILPKLKSGNQLVIVDSLARCLPFTRSQAYGASKAAAHYLTKSLAVDLAGRGIIVQSVSPGFVKTPLTEQNDFDMPMRISAERAAKQFLTGIERRSSSIYFPTLFAWLMRLFAKLPTALQVALSKGMK</sequence>
<dbReference type="RefSeq" id="WP_109340210.1">
    <property type="nucleotide sequence ID" value="NZ_CP029347.1"/>
</dbReference>
<dbReference type="InterPro" id="IPR020904">
    <property type="entry name" value="Sc_DH/Rdtase_CS"/>
</dbReference>
<proteinExistence type="inferred from homology"/>
<organism evidence="3 4">
    <name type="scientific">Saliniradius amylolyticus</name>
    <dbReference type="NCBI Taxonomy" id="2183582"/>
    <lineage>
        <taxon>Bacteria</taxon>
        <taxon>Pseudomonadati</taxon>
        <taxon>Pseudomonadota</taxon>
        <taxon>Gammaproteobacteria</taxon>
        <taxon>Alteromonadales</taxon>
        <taxon>Alteromonadaceae</taxon>
        <taxon>Saliniradius</taxon>
    </lineage>
</organism>
<dbReference type="EMBL" id="CP029347">
    <property type="protein sequence ID" value="AWL12656.1"/>
    <property type="molecule type" value="Genomic_DNA"/>
</dbReference>
<dbReference type="AlphaFoldDB" id="A0A2S2E4S0"/>
<evidence type="ECO:0000313" key="4">
    <source>
        <dbReference type="Proteomes" id="UP000245728"/>
    </source>
</evidence>
<keyword evidence="4" id="KW-1185">Reference proteome</keyword>